<dbReference type="GO" id="GO:0005739">
    <property type="term" value="C:mitochondrion"/>
    <property type="evidence" value="ECO:0007669"/>
    <property type="project" value="TreeGrafter"/>
</dbReference>
<keyword evidence="3" id="KW-1185">Reference proteome</keyword>
<feature type="non-terminal residue" evidence="2">
    <location>
        <position position="149"/>
    </location>
</feature>
<evidence type="ECO:0000313" key="2">
    <source>
        <dbReference type="EMBL" id="QQP56928.1"/>
    </source>
</evidence>
<dbReference type="Pfam" id="PF00202">
    <property type="entry name" value="Aminotran_3"/>
    <property type="match status" value="1"/>
</dbReference>
<dbReference type="PANTHER" id="PTHR45688:SF13">
    <property type="entry name" value="ALANINE--GLYOXYLATE AMINOTRANSFERASE 2-LIKE"/>
    <property type="match status" value="1"/>
</dbReference>
<dbReference type="GO" id="GO:0008483">
    <property type="term" value="F:transaminase activity"/>
    <property type="evidence" value="ECO:0007669"/>
    <property type="project" value="InterPro"/>
</dbReference>
<dbReference type="GO" id="GO:0030170">
    <property type="term" value="F:pyridoxal phosphate binding"/>
    <property type="evidence" value="ECO:0007669"/>
    <property type="project" value="InterPro"/>
</dbReference>
<proteinExistence type="inferred from homology"/>
<dbReference type="InterPro" id="IPR015424">
    <property type="entry name" value="PyrdxlP-dep_Trfase"/>
</dbReference>
<keyword evidence="2" id="KW-0456">Lyase</keyword>
<dbReference type="AlphaFoldDB" id="A0A7T8QVU2"/>
<gene>
    <name evidence="2" type="ORF">FKW44_001762</name>
</gene>
<evidence type="ECO:0000256" key="1">
    <source>
        <dbReference type="ARBA" id="ARBA00008954"/>
    </source>
</evidence>
<dbReference type="InterPro" id="IPR015421">
    <property type="entry name" value="PyrdxlP-dep_Trfase_major"/>
</dbReference>
<accession>A0A7T8QVU2</accession>
<name>A0A7T8QVU2_CALRO</name>
<reference evidence="3" key="1">
    <citation type="submission" date="2021-01" db="EMBL/GenBank/DDBJ databases">
        <title>Caligus Genome Assembly.</title>
        <authorList>
            <person name="Gallardo-Escarate C."/>
        </authorList>
    </citation>
    <scope>NUCLEOTIDE SEQUENCE [LARGE SCALE GENOMIC DNA]</scope>
</reference>
<dbReference type="EMBL" id="CP045890">
    <property type="protein sequence ID" value="QQP56928.1"/>
    <property type="molecule type" value="Genomic_DNA"/>
</dbReference>
<dbReference type="Proteomes" id="UP000595437">
    <property type="component" value="Chromosome 1"/>
</dbReference>
<protein>
    <submittedName>
        <fullName evidence="2">Ethanolaminephosphate phospholyaselike</fullName>
    </submittedName>
</protein>
<dbReference type="PANTHER" id="PTHR45688">
    <property type="match status" value="1"/>
</dbReference>
<dbReference type="GO" id="GO:0016829">
    <property type="term" value="F:lyase activity"/>
    <property type="evidence" value="ECO:0007669"/>
    <property type="project" value="UniProtKB-KW"/>
</dbReference>
<dbReference type="SUPFAM" id="SSF53383">
    <property type="entry name" value="PLP-dependent transferases"/>
    <property type="match status" value="1"/>
</dbReference>
<sequence length="149" mass="16915">MCAEDVVVIYGSYYGNTCSLVDISPLLFSEKKQPKDFVHVAKPPDEYRGRYADVSDPDTRAELYARDIRMQIKEDIIGRGKKLAAFIYEPLFFNCGLHIPSKVFYKELFRTIREFGGLVIADEISSGLGRTGSHFWSYDLFDAAPDIVT</sequence>
<dbReference type="InterPro" id="IPR005814">
    <property type="entry name" value="Aminotrans_3"/>
</dbReference>
<evidence type="ECO:0000313" key="3">
    <source>
        <dbReference type="Proteomes" id="UP000595437"/>
    </source>
</evidence>
<comment type="similarity">
    <text evidence="1">Belongs to the class-III pyridoxal-phosphate-dependent aminotransferase family.</text>
</comment>
<dbReference type="Gene3D" id="3.40.640.10">
    <property type="entry name" value="Type I PLP-dependent aspartate aminotransferase-like (Major domain)"/>
    <property type="match status" value="1"/>
</dbReference>
<dbReference type="OrthoDB" id="10261433at2759"/>
<organism evidence="2 3">
    <name type="scientific">Caligus rogercresseyi</name>
    <name type="common">Sea louse</name>
    <dbReference type="NCBI Taxonomy" id="217165"/>
    <lineage>
        <taxon>Eukaryota</taxon>
        <taxon>Metazoa</taxon>
        <taxon>Ecdysozoa</taxon>
        <taxon>Arthropoda</taxon>
        <taxon>Crustacea</taxon>
        <taxon>Multicrustacea</taxon>
        <taxon>Hexanauplia</taxon>
        <taxon>Copepoda</taxon>
        <taxon>Siphonostomatoida</taxon>
        <taxon>Caligidae</taxon>
        <taxon>Caligus</taxon>
    </lineage>
</organism>